<sequence length="129" mass="12832">MARRPPTRCTGPRKATSTNASASLRRDAGSTRVAGLTCSAAPTRGLAHHLATPTSGPPPGCRVGGGAKQWRRALPKTSSGVAGPSPTRTGARAPSVATARAPADSVRAARRGGERGRGGGGEAAAEEGE</sequence>
<keyword evidence="3" id="KW-1185">Reference proteome</keyword>
<gene>
    <name evidence="2" type="ORF">PCOR1329_LOCUS71956</name>
</gene>
<dbReference type="Proteomes" id="UP001189429">
    <property type="component" value="Unassembled WGS sequence"/>
</dbReference>
<evidence type="ECO:0000256" key="1">
    <source>
        <dbReference type="SAM" id="MobiDB-lite"/>
    </source>
</evidence>
<name>A0ABN9X0T8_9DINO</name>
<proteinExistence type="predicted"/>
<evidence type="ECO:0000313" key="3">
    <source>
        <dbReference type="Proteomes" id="UP001189429"/>
    </source>
</evidence>
<accession>A0ABN9X0T8</accession>
<comment type="caution">
    <text evidence="2">The sequence shown here is derived from an EMBL/GenBank/DDBJ whole genome shotgun (WGS) entry which is preliminary data.</text>
</comment>
<dbReference type="EMBL" id="CAUYUJ010019584">
    <property type="protein sequence ID" value="CAK0892244.1"/>
    <property type="molecule type" value="Genomic_DNA"/>
</dbReference>
<organism evidence="2 3">
    <name type="scientific">Prorocentrum cordatum</name>
    <dbReference type="NCBI Taxonomy" id="2364126"/>
    <lineage>
        <taxon>Eukaryota</taxon>
        <taxon>Sar</taxon>
        <taxon>Alveolata</taxon>
        <taxon>Dinophyceae</taxon>
        <taxon>Prorocentrales</taxon>
        <taxon>Prorocentraceae</taxon>
        <taxon>Prorocentrum</taxon>
    </lineage>
</organism>
<protein>
    <submittedName>
        <fullName evidence="2">Uncharacterized protein</fullName>
    </submittedName>
</protein>
<feature type="region of interest" description="Disordered" evidence="1">
    <location>
        <begin position="1"/>
        <end position="32"/>
    </location>
</feature>
<feature type="region of interest" description="Disordered" evidence="1">
    <location>
        <begin position="47"/>
        <end position="129"/>
    </location>
</feature>
<evidence type="ECO:0000313" key="2">
    <source>
        <dbReference type="EMBL" id="CAK0892244.1"/>
    </source>
</evidence>
<reference evidence="2" key="1">
    <citation type="submission" date="2023-10" db="EMBL/GenBank/DDBJ databases">
        <authorList>
            <person name="Chen Y."/>
            <person name="Shah S."/>
            <person name="Dougan E. K."/>
            <person name="Thang M."/>
            <person name="Chan C."/>
        </authorList>
    </citation>
    <scope>NUCLEOTIDE SEQUENCE [LARGE SCALE GENOMIC DNA]</scope>
</reference>